<reference evidence="1 2" key="1">
    <citation type="journal article" date="2012" name="Proc. Natl. Acad. Sci. U.S.A.">
        <title>Genome streamlining and chemical defense in a coral reef symbiosis.</title>
        <authorList>
            <person name="Kwan J.C."/>
            <person name="Donia M.S."/>
            <person name="Han A.W."/>
            <person name="Hirose E."/>
            <person name="Haygood M.G."/>
            <person name="Schmidt E.W."/>
        </authorList>
    </citation>
    <scope>NUCLEOTIDE SEQUENCE [LARGE SCALE GENOMIC DNA]</scope>
    <source>
        <strain evidence="1 2">L2</strain>
    </source>
</reference>
<protein>
    <submittedName>
        <fullName evidence="1">Uncharacterized protein</fullName>
    </submittedName>
</protein>
<name>K7ZC49_9PROT</name>
<gene>
    <name evidence="1" type="ORF">A1OE_83</name>
</gene>
<dbReference type="HOGENOM" id="CLU_2859318_0_0_5"/>
<dbReference type="AlphaFoldDB" id="K7ZC49"/>
<organism evidence="1 2">
    <name type="scientific">Candidatus Endolissoclinum faulkneri L2</name>
    <dbReference type="NCBI Taxonomy" id="1193729"/>
    <lineage>
        <taxon>Bacteria</taxon>
        <taxon>Pseudomonadati</taxon>
        <taxon>Pseudomonadota</taxon>
        <taxon>Alphaproteobacteria</taxon>
        <taxon>Rhodospirillales</taxon>
        <taxon>Rhodospirillaceae</taxon>
        <taxon>Candidatus Endolissoclinum</taxon>
    </lineage>
</organism>
<evidence type="ECO:0000313" key="2">
    <source>
        <dbReference type="Proteomes" id="UP000010077"/>
    </source>
</evidence>
<dbReference type="KEGG" id="thal:A1OE_83"/>
<dbReference type="Proteomes" id="UP000010077">
    <property type="component" value="Chromosome"/>
</dbReference>
<sequence>MLKLIFYSDISSLICSEFYYELVLLDVSKIFLDKKICLLGSIVIRLIYLKYLKVVELMRVYSNK</sequence>
<keyword evidence="2" id="KW-1185">Reference proteome</keyword>
<dbReference type="EMBL" id="CP003539">
    <property type="protein sequence ID" value="AFX98296.1"/>
    <property type="molecule type" value="Genomic_DNA"/>
</dbReference>
<dbReference type="STRING" id="1193729.A1OE_83"/>
<accession>K7ZC49</accession>
<evidence type="ECO:0000313" key="1">
    <source>
        <dbReference type="EMBL" id="AFX98296.1"/>
    </source>
</evidence>
<proteinExistence type="predicted"/>